<dbReference type="EMBL" id="PDUG01000002">
    <property type="protein sequence ID" value="PIC48437.1"/>
    <property type="molecule type" value="Genomic_DNA"/>
</dbReference>
<accession>A0A2G5V9P2</accession>
<dbReference type="AlphaFoldDB" id="A0A2G5V9P2"/>
<feature type="compositionally biased region" description="Basic residues" evidence="1">
    <location>
        <begin position="55"/>
        <end position="68"/>
    </location>
</feature>
<feature type="region of interest" description="Disordered" evidence="1">
    <location>
        <begin position="46"/>
        <end position="86"/>
    </location>
</feature>
<name>A0A2G5V9P2_9PELO</name>
<sequence length="162" mass="17760">MSQLPFDGSSPYRILSPNDLYAPVTTFGPYTHPSWIGFGPSFKKPQDIPLDLTSKPRKPPQKNNRKSKNSAPVSPPSAVSKSKPPLVPPVPVWPLIDSFRNQSLPANAASPVNLDSLPGPMALLPTGSPTTVAHMLQLVQKITYTQKYCTQRVAEEKAKKRF</sequence>
<keyword evidence="3" id="KW-1185">Reference proteome</keyword>
<evidence type="ECO:0000313" key="2">
    <source>
        <dbReference type="EMBL" id="PIC48437.1"/>
    </source>
</evidence>
<evidence type="ECO:0000256" key="1">
    <source>
        <dbReference type="SAM" id="MobiDB-lite"/>
    </source>
</evidence>
<organism evidence="2 3">
    <name type="scientific">Caenorhabditis nigoni</name>
    <dbReference type="NCBI Taxonomy" id="1611254"/>
    <lineage>
        <taxon>Eukaryota</taxon>
        <taxon>Metazoa</taxon>
        <taxon>Ecdysozoa</taxon>
        <taxon>Nematoda</taxon>
        <taxon>Chromadorea</taxon>
        <taxon>Rhabditida</taxon>
        <taxon>Rhabditina</taxon>
        <taxon>Rhabditomorpha</taxon>
        <taxon>Rhabditoidea</taxon>
        <taxon>Rhabditidae</taxon>
        <taxon>Peloderinae</taxon>
        <taxon>Caenorhabditis</taxon>
    </lineage>
</organism>
<gene>
    <name evidence="2" type="primary">Cnig_chr_II.g7406</name>
    <name evidence="2" type="ORF">B9Z55_007406</name>
</gene>
<protein>
    <submittedName>
        <fullName evidence="2">Uncharacterized protein</fullName>
    </submittedName>
</protein>
<evidence type="ECO:0000313" key="3">
    <source>
        <dbReference type="Proteomes" id="UP000230233"/>
    </source>
</evidence>
<dbReference type="OrthoDB" id="10449512at2759"/>
<comment type="caution">
    <text evidence="2">The sequence shown here is derived from an EMBL/GenBank/DDBJ whole genome shotgun (WGS) entry which is preliminary data.</text>
</comment>
<reference evidence="3" key="1">
    <citation type="submission" date="2017-10" db="EMBL/GenBank/DDBJ databases">
        <title>Rapid genome shrinkage in a self-fertile nematode reveals novel sperm competition proteins.</title>
        <authorList>
            <person name="Yin D."/>
            <person name="Schwarz E.M."/>
            <person name="Thomas C.G."/>
            <person name="Felde R.L."/>
            <person name="Korf I.F."/>
            <person name="Cutter A.D."/>
            <person name="Schartner C.M."/>
            <person name="Ralston E.J."/>
            <person name="Meyer B.J."/>
            <person name="Haag E.S."/>
        </authorList>
    </citation>
    <scope>NUCLEOTIDE SEQUENCE [LARGE SCALE GENOMIC DNA]</scope>
    <source>
        <strain evidence="3">JU1422</strain>
    </source>
</reference>
<dbReference type="Proteomes" id="UP000230233">
    <property type="component" value="Chromosome II"/>
</dbReference>
<feature type="compositionally biased region" description="Low complexity" evidence="1">
    <location>
        <begin position="69"/>
        <end position="84"/>
    </location>
</feature>
<proteinExistence type="predicted"/>